<dbReference type="Gene3D" id="3.90.190.10">
    <property type="entry name" value="Protein tyrosine phosphatase superfamily"/>
    <property type="match status" value="1"/>
</dbReference>
<evidence type="ECO:0000259" key="2">
    <source>
        <dbReference type="PROSITE" id="PS50056"/>
    </source>
</evidence>
<keyword evidence="5" id="KW-1185">Reference proteome</keyword>
<reference evidence="4 5" key="1">
    <citation type="submission" date="2018-03" db="EMBL/GenBank/DDBJ databases">
        <title>Genomic Encyclopedia of Archaeal and Bacterial Type Strains, Phase II (KMG-II): from individual species to whole genera.</title>
        <authorList>
            <person name="Goeker M."/>
        </authorList>
    </citation>
    <scope>NUCLEOTIDE SEQUENCE [LARGE SCALE GENOMIC DNA]</scope>
    <source>
        <strain evidence="4 5">DSM 45312</strain>
    </source>
</reference>
<dbReference type="RefSeq" id="WP_106586963.1">
    <property type="nucleotide sequence ID" value="NZ_PYGA01000040.1"/>
</dbReference>
<organism evidence="4 5">
    <name type="scientific">Murinocardiopsis flavida</name>
    <dbReference type="NCBI Taxonomy" id="645275"/>
    <lineage>
        <taxon>Bacteria</taxon>
        <taxon>Bacillati</taxon>
        <taxon>Actinomycetota</taxon>
        <taxon>Actinomycetes</taxon>
        <taxon>Streptosporangiales</taxon>
        <taxon>Nocardiopsidaceae</taxon>
        <taxon>Murinocardiopsis</taxon>
    </lineage>
</organism>
<dbReference type="AlphaFoldDB" id="A0A2P8CF41"/>
<protein>
    <recommendedName>
        <fullName evidence="1">protein-tyrosine-phosphatase</fullName>
        <ecNumber evidence="1">3.1.3.48</ecNumber>
    </recommendedName>
</protein>
<dbReference type="OrthoDB" id="9806482at2"/>
<dbReference type="InterPro" id="IPR029021">
    <property type="entry name" value="Prot-tyrosine_phosphatase-like"/>
</dbReference>
<dbReference type="GO" id="GO:0004725">
    <property type="term" value="F:protein tyrosine phosphatase activity"/>
    <property type="evidence" value="ECO:0007669"/>
    <property type="project" value="UniProtKB-EC"/>
</dbReference>
<dbReference type="InterPro" id="IPR001763">
    <property type="entry name" value="Rhodanese-like_dom"/>
</dbReference>
<sequence length="162" mass="17162">MRATLFTIDAPCAGRLSTMAKPRGDDWLDEEMAALRDEGVDVLVSALTPAEMRETGLGGEPESARAAGLEFVPLPIPDRAVPDPDAVLPELRRLAARLDAGAHVVTHCRFGVGRSSLLAASLLVLGGLDAEDAWTRIAAARGRSVPDTAEQRAWVARIATPT</sequence>
<feature type="domain" description="Rhodanese" evidence="3">
    <location>
        <begin position="76"/>
        <end position="143"/>
    </location>
</feature>
<evidence type="ECO:0000256" key="1">
    <source>
        <dbReference type="ARBA" id="ARBA00013064"/>
    </source>
</evidence>
<accession>A0A2P8CF41</accession>
<dbReference type="InterPro" id="IPR000387">
    <property type="entry name" value="Tyr_Pase_dom"/>
</dbReference>
<proteinExistence type="predicted"/>
<evidence type="ECO:0000313" key="4">
    <source>
        <dbReference type="EMBL" id="PSK83566.1"/>
    </source>
</evidence>
<dbReference type="PROSITE" id="PS50056">
    <property type="entry name" value="TYR_PHOSPHATASE_2"/>
    <property type="match status" value="1"/>
</dbReference>
<dbReference type="Pfam" id="PF22785">
    <property type="entry name" value="Tc-R-P"/>
    <property type="match status" value="1"/>
</dbReference>
<dbReference type="EC" id="3.1.3.48" evidence="1"/>
<feature type="domain" description="Tyrosine specific protein phosphatases" evidence="2">
    <location>
        <begin position="85"/>
        <end position="152"/>
    </location>
</feature>
<dbReference type="PROSITE" id="PS50206">
    <property type="entry name" value="RHODANESE_3"/>
    <property type="match status" value="1"/>
</dbReference>
<evidence type="ECO:0000259" key="3">
    <source>
        <dbReference type="PROSITE" id="PS50206"/>
    </source>
</evidence>
<dbReference type="EMBL" id="PYGA01000040">
    <property type="protein sequence ID" value="PSK83566.1"/>
    <property type="molecule type" value="Genomic_DNA"/>
</dbReference>
<gene>
    <name evidence="4" type="ORF">CLV63_14018</name>
</gene>
<name>A0A2P8CF41_9ACTN</name>
<comment type="caution">
    <text evidence="4">The sequence shown here is derived from an EMBL/GenBank/DDBJ whole genome shotgun (WGS) entry which is preliminary data.</text>
</comment>
<dbReference type="Proteomes" id="UP000240542">
    <property type="component" value="Unassembled WGS sequence"/>
</dbReference>
<evidence type="ECO:0000313" key="5">
    <source>
        <dbReference type="Proteomes" id="UP000240542"/>
    </source>
</evidence>
<dbReference type="SUPFAM" id="SSF52799">
    <property type="entry name" value="(Phosphotyrosine protein) phosphatases II"/>
    <property type="match status" value="1"/>
</dbReference>